<protein>
    <submittedName>
        <fullName evidence="1">Uncharacterized protein</fullName>
    </submittedName>
</protein>
<keyword evidence="2" id="KW-1185">Reference proteome</keyword>
<gene>
    <name evidence="1" type="ORF">Hamer_G002268</name>
</gene>
<dbReference type="Proteomes" id="UP000747542">
    <property type="component" value="Unassembled WGS sequence"/>
</dbReference>
<reference evidence="1" key="1">
    <citation type="journal article" date="2021" name="Sci. Adv.">
        <title>The American lobster genome reveals insights on longevity, neural, and immune adaptations.</title>
        <authorList>
            <person name="Polinski J.M."/>
            <person name="Zimin A.V."/>
            <person name="Clark K.F."/>
            <person name="Kohn A.B."/>
            <person name="Sadowski N."/>
            <person name="Timp W."/>
            <person name="Ptitsyn A."/>
            <person name="Khanna P."/>
            <person name="Romanova D.Y."/>
            <person name="Williams P."/>
            <person name="Greenwood S.J."/>
            <person name="Moroz L.L."/>
            <person name="Walt D.R."/>
            <person name="Bodnar A.G."/>
        </authorList>
    </citation>
    <scope>NUCLEOTIDE SEQUENCE</scope>
    <source>
        <strain evidence="1">GMGI-L3</strain>
    </source>
</reference>
<organism evidence="1 2">
    <name type="scientific">Homarus americanus</name>
    <name type="common">American lobster</name>
    <dbReference type="NCBI Taxonomy" id="6706"/>
    <lineage>
        <taxon>Eukaryota</taxon>
        <taxon>Metazoa</taxon>
        <taxon>Ecdysozoa</taxon>
        <taxon>Arthropoda</taxon>
        <taxon>Crustacea</taxon>
        <taxon>Multicrustacea</taxon>
        <taxon>Malacostraca</taxon>
        <taxon>Eumalacostraca</taxon>
        <taxon>Eucarida</taxon>
        <taxon>Decapoda</taxon>
        <taxon>Pleocyemata</taxon>
        <taxon>Astacidea</taxon>
        <taxon>Nephropoidea</taxon>
        <taxon>Nephropidae</taxon>
        <taxon>Homarus</taxon>
    </lineage>
</organism>
<evidence type="ECO:0000313" key="1">
    <source>
        <dbReference type="EMBL" id="KAG7163189.1"/>
    </source>
</evidence>
<sequence>MINKAACFPRCVCFWQLLAWLLHIPKLLRLKILPSSLLISALVPLLLRLLLLRLPRAVYLLRLPDGKPWVQISSVLASIIEWRSPLTLWWYRTPTKCSPRAPACGCSSTSMARRTLLTNSAERLKSSMPSVVTYPNSWTFKSNRSFYSVTETNSSSLSKGVERGNLSSVKSSWNCSFFRSSTLILFLSTRLVALVVRLGYNQATDSVCKVYSLP</sequence>
<comment type="caution">
    <text evidence="1">The sequence shown here is derived from an EMBL/GenBank/DDBJ whole genome shotgun (WGS) entry which is preliminary data.</text>
</comment>
<dbReference type="AlphaFoldDB" id="A0A8J5MU81"/>
<dbReference type="EMBL" id="JAHLQT010026502">
    <property type="protein sequence ID" value="KAG7163189.1"/>
    <property type="molecule type" value="Genomic_DNA"/>
</dbReference>
<name>A0A8J5MU81_HOMAM</name>
<accession>A0A8J5MU81</accession>
<proteinExistence type="predicted"/>
<evidence type="ECO:0000313" key="2">
    <source>
        <dbReference type="Proteomes" id="UP000747542"/>
    </source>
</evidence>